<evidence type="ECO:0000313" key="16">
    <source>
        <dbReference type="Proteomes" id="UP000242525"/>
    </source>
</evidence>
<keyword evidence="7 13" id="KW-0653">Protein transport</keyword>
<dbReference type="Gene3D" id="1.10.287.810">
    <property type="entry name" value="Mitochondrial import inner membrane translocase subunit tim13 like domains"/>
    <property type="match status" value="1"/>
</dbReference>
<comment type="subcellular location">
    <subcellularLocation>
        <location evidence="1 13">Mitochondrion inner membrane</location>
        <topology evidence="1 13">Peripheral membrane protein</topology>
        <orientation evidence="1 13">Intermembrane side</orientation>
    </subcellularLocation>
</comment>
<keyword evidence="6" id="KW-0862">Zinc</keyword>
<sequence length="92" mass="10873">MEQLNADEQQEFQKLVERKQMKDFMHLYSNLVQKCFSDCVDNFTSKVLTSREESCIIKCSQKFLKHSEHVGKRFQEQNAALIQRQNEEDGSL</sequence>
<comment type="similarity">
    <text evidence="2 13">Belongs to the small Tim family.</text>
</comment>
<dbReference type="AlphaFoldDB" id="A0A0J9XFB8"/>
<feature type="domain" description="Tim10-like" evidence="14">
    <location>
        <begin position="14"/>
        <end position="76"/>
    </location>
</feature>
<evidence type="ECO:0000256" key="6">
    <source>
        <dbReference type="ARBA" id="ARBA00022833"/>
    </source>
</evidence>
<gene>
    <name evidence="15" type="ORF">BN980_GECA11s03563g</name>
</gene>
<keyword evidence="12 13" id="KW-0143">Chaperone</keyword>
<comment type="caution">
    <text evidence="15">The sequence shown here is derived from an EMBL/GenBank/DDBJ whole genome shotgun (WGS) entry which is preliminary data.</text>
</comment>
<keyword evidence="3 13" id="KW-0813">Transport</keyword>
<evidence type="ECO:0000313" key="15">
    <source>
        <dbReference type="EMBL" id="CDO55595.1"/>
    </source>
</evidence>
<evidence type="ECO:0000256" key="13">
    <source>
        <dbReference type="RuleBase" id="RU367043"/>
    </source>
</evidence>
<dbReference type="OrthoDB" id="1551503at2759"/>
<keyword evidence="9 13" id="KW-0496">Mitochondrion</keyword>
<evidence type="ECO:0000256" key="3">
    <source>
        <dbReference type="ARBA" id="ARBA00022448"/>
    </source>
</evidence>
<comment type="function">
    <text evidence="13">Mitochondrial intermembrane chaperone that participates in the import and insertion of some multi-pass transmembrane proteins into the mitochondrial inner membrane. Also required for the transfer of beta-barrel precursors from the TOM complex to the sorting and assembly machinery (SAM complex) of the outer membrane. Acts as a chaperone-like protein that protects the hydrophobic precursors from aggregation and guide them through the mitochondrial intermembrane space.</text>
</comment>
<keyword evidence="11 13" id="KW-1015">Disulfide bond</keyword>
<dbReference type="PANTHER" id="PTHR13172">
    <property type="entry name" value="MITOCHONDRIAL IMPORT INNER MEMBRANE TRANSLOCASE SUBUNIT TIM9B"/>
    <property type="match status" value="1"/>
</dbReference>
<evidence type="ECO:0000256" key="8">
    <source>
        <dbReference type="ARBA" id="ARBA00023010"/>
    </source>
</evidence>
<dbReference type="FunFam" id="1.10.287.810:FF:000008">
    <property type="entry name" value="Mitochondrial import inner membrane translocase subunit TIM9"/>
    <property type="match status" value="1"/>
</dbReference>
<dbReference type="InterPro" id="IPR050673">
    <property type="entry name" value="Mito_inner_translocase_sub"/>
</dbReference>
<dbReference type="InterPro" id="IPR035427">
    <property type="entry name" value="Tim10-like_dom_sf"/>
</dbReference>
<dbReference type="GO" id="GO:0005743">
    <property type="term" value="C:mitochondrial inner membrane"/>
    <property type="evidence" value="ECO:0007669"/>
    <property type="project" value="UniProtKB-SubCell"/>
</dbReference>
<keyword evidence="8 13" id="KW-0811">Translocation</keyword>
<evidence type="ECO:0000259" key="14">
    <source>
        <dbReference type="Pfam" id="PF02953"/>
    </source>
</evidence>
<dbReference type="InterPro" id="IPR004217">
    <property type="entry name" value="Tim10-like"/>
</dbReference>
<dbReference type="Pfam" id="PF02953">
    <property type="entry name" value="zf-Tim10_DDP"/>
    <property type="match status" value="1"/>
</dbReference>
<evidence type="ECO:0000256" key="2">
    <source>
        <dbReference type="ARBA" id="ARBA00006720"/>
    </source>
</evidence>
<evidence type="ECO:0000256" key="9">
    <source>
        <dbReference type="ARBA" id="ARBA00023128"/>
    </source>
</evidence>
<dbReference type="EMBL" id="CCBN010000011">
    <property type="protein sequence ID" value="CDO55595.1"/>
    <property type="molecule type" value="Genomic_DNA"/>
</dbReference>
<comment type="subunit">
    <text evidence="13">Heterohexamer.</text>
</comment>
<evidence type="ECO:0000256" key="12">
    <source>
        <dbReference type="ARBA" id="ARBA00023186"/>
    </source>
</evidence>
<evidence type="ECO:0000256" key="7">
    <source>
        <dbReference type="ARBA" id="ARBA00022927"/>
    </source>
</evidence>
<dbReference type="STRING" id="1173061.A0A0J9XFB8"/>
<keyword evidence="5 13" id="KW-0999">Mitochondrion inner membrane</keyword>
<dbReference type="Proteomes" id="UP000242525">
    <property type="component" value="Unassembled WGS sequence"/>
</dbReference>
<evidence type="ECO:0000256" key="1">
    <source>
        <dbReference type="ARBA" id="ARBA00004137"/>
    </source>
</evidence>
<evidence type="ECO:0000256" key="11">
    <source>
        <dbReference type="ARBA" id="ARBA00023157"/>
    </source>
</evidence>
<dbReference type="SUPFAM" id="SSF144122">
    <property type="entry name" value="Tim10-like"/>
    <property type="match status" value="1"/>
</dbReference>
<accession>A0A0J9XFB8</accession>
<dbReference type="GO" id="GO:0015031">
    <property type="term" value="P:protein transport"/>
    <property type="evidence" value="ECO:0007669"/>
    <property type="project" value="UniProtKB-KW"/>
</dbReference>
<evidence type="ECO:0000256" key="5">
    <source>
        <dbReference type="ARBA" id="ARBA00022792"/>
    </source>
</evidence>
<comment type="domain">
    <text evidence="13">The twin CX3C motif contains 4 conserved Cys residues that form 2 disulfide bonds in the mitochondrial intermembrane space.</text>
</comment>
<protein>
    <recommendedName>
        <fullName evidence="13">Mitochondrial import inner membrane translocase subunit</fullName>
    </recommendedName>
</protein>
<name>A0A0J9XFB8_GEOCN</name>
<evidence type="ECO:0000256" key="10">
    <source>
        <dbReference type="ARBA" id="ARBA00023136"/>
    </source>
</evidence>
<reference evidence="15" key="1">
    <citation type="submission" date="2014-03" db="EMBL/GenBank/DDBJ databases">
        <authorList>
            <person name="Casaregola S."/>
        </authorList>
    </citation>
    <scope>NUCLEOTIDE SEQUENCE [LARGE SCALE GENOMIC DNA]</scope>
    <source>
        <strain evidence="15">CLIB 918</strain>
    </source>
</reference>
<dbReference type="GO" id="GO:0046872">
    <property type="term" value="F:metal ion binding"/>
    <property type="evidence" value="ECO:0007669"/>
    <property type="project" value="UniProtKB-KW"/>
</dbReference>
<proteinExistence type="inferred from homology"/>
<keyword evidence="10" id="KW-0472">Membrane</keyword>
<organism evidence="15 16">
    <name type="scientific">Geotrichum candidum</name>
    <name type="common">Oospora lactis</name>
    <name type="synonym">Dipodascus geotrichum</name>
    <dbReference type="NCBI Taxonomy" id="1173061"/>
    <lineage>
        <taxon>Eukaryota</taxon>
        <taxon>Fungi</taxon>
        <taxon>Dikarya</taxon>
        <taxon>Ascomycota</taxon>
        <taxon>Saccharomycotina</taxon>
        <taxon>Dipodascomycetes</taxon>
        <taxon>Dipodascales</taxon>
        <taxon>Dipodascaceae</taxon>
        <taxon>Geotrichum</taxon>
    </lineage>
</organism>
<keyword evidence="4" id="KW-0479">Metal-binding</keyword>
<evidence type="ECO:0000256" key="4">
    <source>
        <dbReference type="ARBA" id="ARBA00022723"/>
    </source>
</evidence>
<keyword evidence="16" id="KW-1185">Reference proteome</keyword>